<gene>
    <name evidence="2" type="ORF">SO802_001432</name>
</gene>
<sequence>MYTSLVRASSHLSPPPSLKLSSLAVPPSLKLSSLAVPPSLKLSSLAVPPSLKLSSLAVPPSLKLSSLAATISEALISRRPTISQALISRRPTISQALISRRPTSSSFKLSSLAVPPASPVYRNRTYPQQSQVAALLRRSAPAIPLLRQPIECIEFGNFLRMGIENDMGIFRCNDLGIFCLQECIENFLFAIILECIGNFLFAAAAVAVAVATVAIEESAAAAVAVAAAAAVVAATAVAVVVAVALVEVAVTAVVVAVAVADPGGFVVISGLGLWWIPVGLWRFMAICRGLSPPWVVPAAAAGASTLAAVGSVGCGFCSLSWYGGEVFSCGGFFLGTTVKGVAEIEFEIEEATADVSQGALEGNMVSFVRYPNIKDANLNMYILQTTGREEIVSPLMVIKSNSIWLVIERIDCTLHDYMKQLPRKWCYGKLDGTTKILVRDIIGGVAEVERRGLVAKLNILRCNIPDKNFGGII</sequence>
<evidence type="ECO:0000313" key="3">
    <source>
        <dbReference type="Proteomes" id="UP001459277"/>
    </source>
</evidence>
<name>A0AAW2DXT8_9ROSI</name>
<feature type="transmembrane region" description="Helical" evidence="1">
    <location>
        <begin position="187"/>
        <end position="215"/>
    </location>
</feature>
<keyword evidence="1" id="KW-0472">Membrane</keyword>
<comment type="caution">
    <text evidence="2">The sequence shown here is derived from an EMBL/GenBank/DDBJ whole genome shotgun (WGS) entry which is preliminary data.</text>
</comment>
<organism evidence="2 3">
    <name type="scientific">Lithocarpus litseifolius</name>
    <dbReference type="NCBI Taxonomy" id="425828"/>
    <lineage>
        <taxon>Eukaryota</taxon>
        <taxon>Viridiplantae</taxon>
        <taxon>Streptophyta</taxon>
        <taxon>Embryophyta</taxon>
        <taxon>Tracheophyta</taxon>
        <taxon>Spermatophyta</taxon>
        <taxon>Magnoliopsida</taxon>
        <taxon>eudicotyledons</taxon>
        <taxon>Gunneridae</taxon>
        <taxon>Pentapetalae</taxon>
        <taxon>rosids</taxon>
        <taxon>fabids</taxon>
        <taxon>Fagales</taxon>
        <taxon>Fagaceae</taxon>
        <taxon>Lithocarpus</taxon>
    </lineage>
</organism>
<feature type="transmembrane region" description="Helical" evidence="1">
    <location>
        <begin position="252"/>
        <end position="276"/>
    </location>
</feature>
<accession>A0AAW2DXT8</accession>
<dbReference type="EMBL" id="JAZDWU010000001">
    <property type="protein sequence ID" value="KAL0014363.1"/>
    <property type="molecule type" value="Genomic_DNA"/>
</dbReference>
<keyword evidence="3" id="KW-1185">Reference proteome</keyword>
<reference evidence="2 3" key="1">
    <citation type="submission" date="2024-01" db="EMBL/GenBank/DDBJ databases">
        <title>A telomere-to-telomere, gap-free genome of sweet tea (Lithocarpus litseifolius).</title>
        <authorList>
            <person name="Zhou J."/>
        </authorList>
    </citation>
    <scope>NUCLEOTIDE SEQUENCE [LARGE SCALE GENOMIC DNA]</scope>
    <source>
        <strain evidence="2">Zhou-2022a</strain>
        <tissue evidence="2">Leaf</tissue>
    </source>
</reference>
<feature type="transmembrane region" description="Helical" evidence="1">
    <location>
        <begin position="222"/>
        <end position="246"/>
    </location>
</feature>
<protein>
    <submittedName>
        <fullName evidence="2">Uncharacterized protein</fullName>
    </submittedName>
</protein>
<dbReference type="AlphaFoldDB" id="A0AAW2DXT8"/>
<evidence type="ECO:0000313" key="2">
    <source>
        <dbReference type="EMBL" id="KAL0014363.1"/>
    </source>
</evidence>
<dbReference type="Proteomes" id="UP001459277">
    <property type="component" value="Unassembled WGS sequence"/>
</dbReference>
<keyword evidence="1" id="KW-0812">Transmembrane</keyword>
<evidence type="ECO:0000256" key="1">
    <source>
        <dbReference type="SAM" id="Phobius"/>
    </source>
</evidence>
<proteinExistence type="predicted"/>
<keyword evidence="1" id="KW-1133">Transmembrane helix</keyword>